<keyword evidence="3" id="KW-1185">Reference proteome</keyword>
<accession>A0AAF3J3P1</accession>
<evidence type="ECO:0000313" key="4">
    <source>
        <dbReference type="WBParaSite" id="MBELARI_LOCUS14224"/>
    </source>
</evidence>
<dbReference type="SMART" id="SM01057">
    <property type="entry name" value="Carb_anhydrase"/>
    <property type="match status" value="1"/>
</dbReference>
<proteinExistence type="inferred from homology"/>
<dbReference type="InterPro" id="IPR023561">
    <property type="entry name" value="Carbonic_anhydrase_a-class"/>
</dbReference>
<dbReference type="PANTHER" id="PTHR18952:SF124">
    <property type="entry name" value="CARBONIC ANHYDRASE 7"/>
    <property type="match status" value="1"/>
</dbReference>
<dbReference type="Pfam" id="PF00194">
    <property type="entry name" value="Carb_anhydrase"/>
    <property type="match status" value="1"/>
</dbReference>
<dbReference type="SUPFAM" id="SSF51069">
    <property type="entry name" value="Carbonic anhydrase"/>
    <property type="match status" value="1"/>
</dbReference>
<comment type="similarity">
    <text evidence="1">Belongs to the alpha-carbonic anhydrase family.</text>
</comment>
<dbReference type="AlphaFoldDB" id="A0AAF3J3P1"/>
<dbReference type="GO" id="GO:0008270">
    <property type="term" value="F:zinc ion binding"/>
    <property type="evidence" value="ECO:0007669"/>
    <property type="project" value="InterPro"/>
</dbReference>
<dbReference type="PROSITE" id="PS51144">
    <property type="entry name" value="ALPHA_CA_2"/>
    <property type="match status" value="1"/>
</dbReference>
<protein>
    <submittedName>
        <fullName evidence="4">Alpha-carbonic anhydrase domain-containing protein</fullName>
    </submittedName>
</protein>
<evidence type="ECO:0000259" key="2">
    <source>
        <dbReference type="PROSITE" id="PS51144"/>
    </source>
</evidence>
<dbReference type="Gene3D" id="3.10.200.10">
    <property type="entry name" value="Alpha carbonic anhydrase"/>
    <property type="match status" value="1"/>
</dbReference>
<dbReference type="GO" id="GO:0004089">
    <property type="term" value="F:carbonate dehydratase activity"/>
    <property type="evidence" value="ECO:0007669"/>
    <property type="project" value="InterPro"/>
</dbReference>
<dbReference type="CDD" id="cd00326">
    <property type="entry name" value="alpha_CA"/>
    <property type="match status" value="1"/>
</dbReference>
<feature type="domain" description="Alpha-carbonic anhydrase" evidence="2">
    <location>
        <begin position="101"/>
        <end position="292"/>
    </location>
</feature>
<dbReference type="GO" id="GO:0005737">
    <property type="term" value="C:cytoplasm"/>
    <property type="evidence" value="ECO:0007669"/>
    <property type="project" value="TreeGrafter"/>
</dbReference>
<dbReference type="Proteomes" id="UP000887575">
    <property type="component" value="Unassembled WGS sequence"/>
</dbReference>
<dbReference type="InterPro" id="IPR036398">
    <property type="entry name" value="CA_dom_sf"/>
</dbReference>
<dbReference type="PANTHER" id="PTHR18952">
    <property type="entry name" value="CARBONIC ANHYDRASE"/>
    <property type="match status" value="1"/>
</dbReference>
<evidence type="ECO:0000256" key="1">
    <source>
        <dbReference type="ARBA" id="ARBA00010718"/>
    </source>
</evidence>
<evidence type="ECO:0000313" key="3">
    <source>
        <dbReference type="Proteomes" id="UP000887575"/>
    </source>
</evidence>
<reference evidence="4" key="1">
    <citation type="submission" date="2024-02" db="UniProtKB">
        <authorList>
            <consortium name="WormBaseParasite"/>
        </authorList>
    </citation>
    <scope>IDENTIFICATION</scope>
</reference>
<dbReference type="WBParaSite" id="MBELARI_LOCUS14224">
    <property type="protein sequence ID" value="MBELARI_LOCUS14224"/>
    <property type="gene ID" value="MBELARI_LOCUS14224"/>
</dbReference>
<name>A0AAF3J3P1_9BILA</name>
<dbReference type="InterPro" id="IPR001148">
    <property type="entry name" value="CA_dom"/>
</dbReference>
<organism evidence="3 4">
    <name type="scientific">Mesorhabditis belari</name>
    <dbReference type="NCBI Taxonomy" id="2138241"/>
    <lineage>
        <taxon>Eukaryota</taxon>
        <taxon>Metazoa</taxon>
        <taxon>Ecdysozoa</taxon>
        <taxon>Nematoda</taxon>
        <taxon>Chromadorea</taxon>
        <taxon>Rhabditida</taxon>
        <taxon>Rhabditina</taxon>
        <taxon>Rhabditomorpha</taxon>
        <taxon>Rhabditoidea</taxon>
        <taxon>Rhabditidae</taxon>
        <taxon>Mesorhabditinae</taxon>
        <taxon>Mesorhabditis</taxon>
    </lineage>
</organism>
<sequence length="292" mass="31519">MSIVFCSCVGHSIEKRGTASCLACPSLLPSRCPLLDECNICTHSDFKDGNSMLGCLTSWISCPGGGATRVVLELWNGHTISRRSDRLGAFVCQSDGRWMVHELNYTVNDVKTATCYTAAADSQNSPINLNTKTAVRDPALGILQVNYAAGDGDSMTWGANSTFTLKTSVPYNRSTFAATQTDGSRYSLYQMHAHWGQKGAPGSEHSLDGQRYVAEFHFVHFNPDYATFDNSVGKENGIAVIGVFAQLGAANPEFDKILNAIKKGDASDVHGATAHLTSGLKFNYNKMMPGNN</sequence>